<name>A0A6P1M7N0_9BACT</name>
<proteinExistence type="predicted"/>
<keyword evidence="1" id="KW-1133">Transmembrane helix</keyword>
<feature type="transmembrane region" description="Helical" evidence="1">
    <location>
        <begin position="20"/>
        <end position="42"/>
    </location>
</feature>
<dbReference type="KEGG" id="taer:GT409_06260"/>
<reference evidence="2 3" key="1">
    <citation type="submission" date="2020-01" db="EMBL/GenBank/DDBJ databases">
        <title>Ponticoccus aerotolerans gen. nov., sp. nov., an anaerobic bacterium and proposal of Ponticoccusceae fam. nov., Ponticoccusles ord. nov. and Ponticoccuse classis nov. in the phylum Kiritimatiellaeota.</title>
        <authorList>
            <person name="Zhou L.Y."/>
            <person name="Du Z.J."/>
        </authorList>
    </citation>
    <scope>NUCLEOTIDE SEQUENCE [LARGE SCALE GENOMIC DNA]</scope>
    <source>
        <strain evidence="2 3">S-5007</strain>
    </source>
</reference>
<dbReference type="AlphaFoldDB" id="A0A6P1M7N0"/>
<evidence type="ECO:0000313" key="3">
    <source>
        <dbReference type="Proteomes" id="UP000464954"/>
    </source>
</evidence>
<accession>A0A6P1M7N0</accession>
<gene>
    <name evidence="2" type="ORF">GT409_06260</name>
</gene>
<dbReference type="EMBL" id="CP047593">
    <property type="protein sequence ID" value="QHI69063.1"/>
    <property type="molecule type" value="Genomic_DNA"/>
</dbReference>
<keyword evidence="1" id="KW-0812">Transmembrane</keyword>
<evidence type="ECO:0000256" key="1">
    <source>
        <dbReference type="SAM" id="Phobius"/>
    </source>
</evidence>
<protein>
    <submittedName>
        <fullName evidence="2">Uncharacterized protein</fullName>
    </submittedName>
</protein>
<evidence type="ECO:0000313" key="2">
    <source>
        <dbReference type="EMBL" id="QHI69063.1"/>
    </source>
</evidence>
<sequence length="366" mass="41394">MKKTTNKTRGLIKGGPTAVLFSAFVHFGMLLFAGGLVVFTMVQKQEKKFEPPPPVKRPKMELKKPKVKVKKRVRPTSSARIVSKNIQGMTQIQLPEISGISMGLGNDLGGFEMMPDPSEITLLGAKSSMAVGNDWEGTFYSLSLDRSGKPSSDSYERILQRFFQSGWNPRSLAPYYRWPQKLYTTFIYLPTIPFEQIPRSFGIPDELNTEQWLVHYTGKIKSKPGGKYRLRGRGLAVLAVRINTVEVGFFGWKSLRDTLTDWRSSSEESFQYYQGRSSVIVGDWFELEPDVPVDIDIVFGDFNGYDSQATLCVEENGVYYPKNRDGGPILPVFKTARIPGHLIEKLEYLTTAGDQDFENDLMFNSY</sequence>
<keyword evidence="1" id="KW-0472">Membrane</keyword>
<organism evidence="2 3">
    <name type="scientific">Tichowtungia aerotolerans</name>
    <dbReference type="NCBI Taxonomy" id="2697043"/>
    <lineage>
        <taxon>Bacteria</taxon>
        <taxon>Pseudomonadati</taxon>
        <taxon>Kiritimatiellota</taxon>
        <taxon>Tichowtungiia</taxon>
        <taxon>Tichowtungiales</taxon>
        <taxon>Tichowtungiaceae</taxon>
        <taxon>Tichowtungia</taxon>
    </lineage>
</organism>
<keyword evidence="3" id="KW-1185">Reference proteome</keyword>
<dbReference type="RefSeq" id="WP_160628021.1">
    <property type="nucleotide sequence ID" value="NZ_CP047593.1"/>
</dbReference>
<dbReference type="Proteomes" id="UP000464954">
    <property type="component" value="Chromosome"/>
</dbReference>